<gene>
    <name evidence="2" type="ORF">FB558_2095</name>
</gene>
<keyword evidence="3" id="KW-1185">Reference proteome</keyword>
<feature type="region of interest" description="Disordered" evidence="1">
    <location>
        <begin position="1"/>
        <end position="53"/>
    </location>
</feature>
<evidence type="ECO:0000313" key="2">
    <source>
        <dbReference type="EMBL" id="TQM15312.1"/>
    </source>
</evidence>
<organism evidence="2 3">
    <name type="scientific">Pseudonocardia kunmingensis</name>
    <dbReference type="NCBI Taxonomy" id="630975"/>
    <lineage>
        <taxon>Bacteria</taxon>
        <taxon>Bacillati</taxon>
        <taxon>Actinomycetota</taxon>
        <taxon>Actinomycetes</taxon>
        <taxon>Pseudonocardiales</taxon>
        <taxon>Pseudonocardiaceae</taxon>
        <taxon>Pseudonocardia</taxon>
    </lineage>
</organism>
<feature type="compositionally biased region" description="Low complexity" evidence="1">
    <location>
        <begin position="36"/>
        <end position="53"/>
    </location>
</feature>
<dbReference type="EMBL" id="VFPA01000001">
    <property type="protein sequence ID" value="TQM15312.1"/>
    <property type="molecule type" value="Genomic_DNA"/>
</dbReference>
<proteinExistence type="predicted"/>
<dbReference type="AlphaFoldDB" id="A0A543E164"/>
<name>A0A543E164_9PSEU</name>
<protein>
    <submittedName>
        <fullName evidence="2">Uncharacterized protein</fullName>
    </submittedName>
</protein>
<dbReference type="Proteomes" id="UP000315677">
    <property type="component" value="Unassembled WGS sequence"/>
</dbReference>
<sequence>MGPAEPPSESSSENPDPGMPSTPGCADGGPDHPDPGADTTAAPESRPTRSSARSTAVVAIVSAAIGALGAGVPTLVVSHNQIVAAEDAARQSLAREQRHEAYTKLKDAVVTLQAHEQKCVDVVAESKGFAWVPATVQEIEEIHDDIREAYDEVREAADHVNSSVAAPDEVVRLAEELVRRQSETVQIMLRTSSESYARQDSSLDPVRTRMRSSYEAYERFSRAVGMELRSG</sequence>
<evidence type="ECO:0000256" key="1">
    <source>
        <dbReference type="SAM" id="MobiDB-lite"/>
    </source>
</evidence>
<accession>A0A543E164</accession>
<evidence type="ECO:0000313" key="3">
    <source>
        <dbReference type="Proteomes" id="UP000315677"/>
    </source>
</evidence>
<comment type="caution">
    <text evidence="2">The sequence shown here is derived from an EMBL/GenBank/DDBJ whole genome shotgun (WGS) entry which is preliminary data.</text>
</comment>
<reference evidence="2 3" key="1">
    <citation type="submission" date="2019-06" db="EMBL/GenBank/DDBJ databases">
        <title>Sequencing the genomes of 1000 actinobacteria strains.</title>
        <authorList>
            <person name="Klenk H.-P."/>
        </authorList>
    </citation>
    <scope>NUCLEOTIDE SEQUENCE [LARGE SCALE GENOMIC DNA]</scope>
    <source>
        <strain evidence="2 3">DSM 45301</strain>
    </source>
</reference>